<accession>A0A914YQL7</accession>
<dbReference type="PANTHER" id="PTHR24095:SF244">
    <property type="entry name" value="ACETYL-COENZYME A SYNTHETASE"/>
    <property type="match status" value="1"/>
</dbReference>
<comment type="similarity">
    <text evidence="1 5">Belongs to the ATP-dependent AMP-binding enzyme family.</text>
</comment>
<evidence type="ECO:0000313" key="10">
    <source>
        <dbReference type="WBParaSite" id="PSU_v2.g21353.t1"/>
    </source>
</evidence>
<protein>
    <recommendedName>
        <fullName evidence="5">Acetyl-coenzyme A synthetase</fullName>
        <ecNumber evidence="5">6.2.1.1</ecNumber>
    </recommendedName>
</protein>
<feature type="domain" description="AMP-dependent synthetase/ligase" evidence="6">
    <location>
        <begin position="117"/>
        <end position="517"/>
    </location>
</feature>
<keyword evidence="3 5" id="KW-0547">Nucleotide-binding</keyword>
<comment type="catalytic activity">
    <reaction evidence="5">
        <text>acetate + ATP + CoA = acetyl-CoA + AMP + diphosphate</text>
        <dbReference type="Rhea" id="RHEA:23176"/>
        <dbReference type="ChEBI" id="CHEBI:30089"/>
        <dbReference type="ChEBI" id="CHEBI:30616"/>
        <dbReference type="ChEBI" id="CHEBI:33019"/>
        <dbReference type="ChEBI" id="CHEBI:57287"/>
        <dbReference type="ChEBI" id="CHEBI:57288"/>
        <dbReference type="ChEBI" id="CHEBI:456215"/>
        <dbReference type="EC" id="6.2.1.1"/>
    </reaction>
</comment>
<evidence type="ECO:0000256" key="1">
    <source>
        <dbReference type="ARBA" id="ARBA00006432"/>
    </source>
</evidence>
<dbReference type="Pfam" id="PF13193">
    <property type="entry name" value="AMP-binding_C"/>
    <property type="match status" value="1"/>
</dbReference>
<dbReference type="InterPro" id="IPR032387">
    <property type="entry name" value="ACAS_N"/>
</dbReference>
<dbReference type="GO" id="GO:0005524">
    <property type="term" value="F:ATP binding"/>
    <property type="evidence" value="ECO:0007669"/>
    <property type="project" value="UniProtKB-UniRule"/>
</dbReference>
<reference evidence="10" key="1">
    <citation type="submission" date="2022-11" db="UniProtKB">
        <authorList>
            <consortium name="WormBaseParasite"/>
        </authorList>
    </citation>
    <scope>IDENTIFICATION</scope>
</reference>
<dbReference type="NCBIfam" id="NF001208">
    <property type="entry name" value="PRK00174.1"/>
    <property type="match status" value="1"/>
</dbReference>
<dbReference type="InterPro" id="IPR042099">
    <property type="entry name" value="ANL_N_sf"/>
</dbReference>
<dbReference type="AlphaFoldDB" id="A0A914YQL7"/>
<dbReference type="Proteomes" id="UP000887577">
    <property type="component" value="Unplaced"/>
</dbReference>
<dbReference type="InterPro" id="IPR000873">
    <property type="entry name" value="AMP-dep_synth/lig_dom"/>
</dbReference>
<dbReference type="EC" id="6.2.1.1" evidence="5"/>
<evidence type="ECO:0000256" key="5">
    <source>
        <dbReference type="RuleBase" id="RU361147"/>
    </source>
</evidence>
<organism evidence="9 10">
    <name type="scientific">Panagrolaimus superbus</name>
    <dbReference type="NCBI Taxonomy" id="310955"/>
    <lineage>
        <taxon>Eukaryota</taxon>
        <taxon>Metazoa</taxon>
        <taxon>Ecdysozoa</taxon>
        <taxon>Nematoda</taxon>
        <taxon>Chromadorea</taxon>
        <taxon>Rhabditida</taxon>
        <taxon>Tylenchina</taxon>
        <taxon>Panagrolaimomorpha</taxon>
        <taxon>Panagrolaimoidea</taxon>
        <taxon>Panagrolaimidae</taxon>
        <taxon>Panagrolaimus</taxon>
    </lineage>
</organism>
<dbReference type="GO" id="GO:0003987">
    <property type="term" value="F:acetate-CoA ligase activity"/>
    <property type="evidence" value="ECO:0007669"/>
    <property type="project" value="UniProtKB-UniRule"/>
</dbReference>
<dbReference type="InterPro" id="IPR020845">
    <property type="entry name" value="AMP-binding_CS"/>
</dbReference>
<evidence type="ECO:0000259" key="8">
    <source>
        <dbReference type="Pfam" id="PF16177"/>
    </source>
</evidence>
<dbReference type="SUPFAM" id="SSF56801">
    <property type="entry name" value="Acetyl-CoA synthetase-like"/>
    <property type="match status" value="1"/>
</dbReference>
<dbReference type="Pfam" id="PF16177">
    <property type="entry name" value="ACAS_N"/>
    <property type="match status" value="1"/>
</dbReference>
<name>A0A914YQL7_9BILA</name>
<keyword evidence="9" id="KW-1185">Reference proteome</keyword>
<dbReference type="InterPro" id="IPR025110">
    <property type="entry name" value="AMP-bd_C"/>
</dbReference>
<dbReference type="WBParaSite" id="PSU_v2.g21353.t1">
    <property type="protein sequence ID" value="PSU_v2.g21353.t1"/>
    <property type="gene ID" value="PSU_v2.g21353"/>
</dbReference>
<evidence type="ECO:0000256" key="2">
    <source>
        <dbReference type="ARBA" id="ARBA00022598"/>
    </source>
</evidence>
<evidence type="ECO:0000256" key="3">
    <source>
        <dbReference type="ARBA" id="ARBA00022741"/>
    </source>
</evidence>
<dbReference type="GO" id="GO:0016208">
    <property type="term" value="F:AMP binding"/>
    <property type="evidence" value="ECO:0007669"/>
    <property type="project" value="InterPro"/>
</dbReference>
<evidence type="ECO:0000259" key="7">
    <source>
        <dbReference type="Pfam" id="PF13193"/>
    </source>
</evidence>
<dbReference type="FunFam" id="3.40.50.12780:FF:000001">
    <property type="entry name" value="Acetyl-coenzyme A synthetase"/>
    <property type="match status" value="1"/>
</dbReference>
<feature type="domain" description="Acetyl-coenzyme A synthetase N-terminal" evidence="8">
    <location>
        <begin position="49"/>
        <end position="108"/>
    </location>
</feature>
<dbReference type="Pfam" id="PF00501">
    <property type="entry name" value="AMP-binding"/>
    <property type="match status" value="1"/>
</dbReference>
<dbReference type="NCBIfam" id="TIGR02188">
    <property type="entry name" value="Ac_CoA_lig_AcsA"/>
    <property type="match status" value="1"/>
</dbReference>
<dbReference type="PANTHER" id="PTHR24095">
    <property type="entry name" value="ACETYL-COENZYME A SYNTHETASE"/>
    <property type="match status" value="1"/>
</dbReference>
<proteinExistence type="inferred from homology"/>
<keyword evidence="4 5" id="KW-0067">ATP-binding</keyword>
<sequence>MLRTLRLIPTLSRANMHSTAHNFGAAQARLKEPEDCLAFNAEFPGPCHYHQLYEESLANPDTFWTNIASQLHFKHKSDKGLEYNFDQRKGDVFVKFMDGSITNVAFNCLERNIFRGLGDKIAYKWEGNADGDYESITYNELRTKVVEFSRVLKNRGVKKGDVVGIYLPMIVELPIAMLACARIGAIHSVVFAGFSSNALAERLRQSGAKTLITCDGFYRGKKHIPLKSIADEALMICKNINHSVESTICFEHLKRVTATGAASEVAVINDEENWDNAVADSKEVSAPVEWCQAEDPLFILYTSGSTGAPKGIVHTNAGYMTSAYYSMQVTFDAKPETDVYWCMADCGWITGHTYAVYGPLLNGMTSVLFEGIPSFPDYSRTWKIVDKHQVSKLYTSPTAVRSMMAHPDHMVKDYERSKLKVIGTVGEPMNPCAWKWLNEVVGEKACAIVDTYWQTETGCHLLTSHHTAVPQQSGCGNLPFLGISPQLLDDNGKKIRGEGHGTLVVDRAWPGMMRTIWGDHKRFIDAYFSPYPGYYFTGDGAKRDDEGHYWVTGRVDDLMNVSGHLLSTAEIEAAIASHPMVVEAAVVATSHKVKGQTPYAFVTIPDTAKFSDKIVNEMKAIIRKKIGPIAVPDIIQFAPGLPKTRSGKIVRRILRKVADGEKEANLGDTSTLTDETVIHELWVNRPIKLL</sequence>
<keyword evidence="2 5" id="KW-0436">Ligase</keyword>
<evidence type="ECO:0000259" key="6">
    <source>
        <dbReference type="Pfam" id="PF00501"/>
    </source>
</evidence>
<evidence type="ECO:0000313" key="9">
    <source>
        <dbReference type="Proteomes" id="UP000887577"/>
    </source>
</evidence>
<dbReference type="InterPro" id="IPR045851">
    <property type="entry name" value="AMP-bd_C_sf"/>
</dbReference>
<dbReference type="PROSITE" id="PS00455">
    <property type="entry name" value="AMP_BINDING"/>
    <property type="match status" value="1"/>
</dbReference>
<feature type="domain" description="AMP-binding enzyme C-terminal" evidence="7">
    <location>
        <begin position="570"/>
        <end position="648"/>
    </location>
</feature>
<dbReference type="Gene3D" id="3.30.300.30">
    <property type="match status" value="1"/>
</dbReference>
<dbReference type="InterPro" id="IPR011904">
    <property type="entry name" value="Ac_CoA_lig"/>
</dbReference>
<evidence type="ECO:0000256" key="4">
    <source>
        <dbReference type="ARBA" id="ARBA00022840"/>
    </source>
</evidence>
<dbReference type="GO" id="GO:0019427">
    <property type="term" value="P:acetyl-CoA biosynthetic process from acetate"/>
    <property type="evidence" value="ECO:0007669"/>
    <property type="project" value="InterPro"/>
</dbReference>
<dbReference type="Gene3D" id="3.40.50.12780">
    <property type="entry name" value="N-terminal domain of ligase-like"/>
    <property type="match status" value="1"/>
</dbReference>